<protein>
    <recommendedName>
        <fullName evidence="4">Secreted protein</fullName>
    </recommendedName>
</protein>
<comment type="caution">
    <text evidence="2">The sequence shown here is derived from an EMBL/GenBank/DDBJ whole genome shotgun (WGS) entry which is preliminary data.</text>
</comment>
<gene>
    <name evidence="2" type="ORF">F2Q68_00031542</name>
</gene>
<keyword evidence="1" id="KW-0732">Signal</keyword>
<evidence type="ECO:0000313" key="3">
    <source>
        <dbReference type="Proteomes" id="UP000712281"/>
    </source>
</evidence>
<name>A0A8S9GD00_BRACR</name>
<reference evidence="2" key="1">
    <citation type="submission" date="2019-12" db="EMBL/GenBank/DDBJ databases">
        <title>Genome sequencing and annotation of Brassica cretica.</title>
        <authorList>
            <person name="Studholme D.J."/>
            <person name="Sarris P.F."/>
        </authorList>
    </citation>
    <scope>NUCLEOTIDE SEQUENCE</scope>
    <source>
        <strain evidence="2">PFS-001/15</strain>
        <tissue evidence="2">Leaf</tissue>
    </source>
</reference>
<dbReference type="AlphaFoldDB" id="A0A8S9GD00"/>
<evidence type="ECO:0000313" key="2">
    <source>
        <dbReference type="EMBL" id="KAF2543701.1"/>
    </source>
</evidence>
<organism evidence="2 3">
    <name type="scientific">Brassica cretica</name>
    <name type="common">Mustard</name>
    <dbReference type="NCBI Taxonomy" id="69181"/>
    <lineage>
        <taxon>Eukaryota</taxon>
        <taxon>Viridiplantae</taxon>
        <taxon>Streptophyta</taxon>
        <taxon>Embryophyta</taxon>
        <taxon>Tracheophyta</taxon>
        <taxon>Spermatophyta</taxon>
        <taxon>Magnoliopsida</taxon>
        <taxon>eudicotyledons</taxon>
        <taxon>Gunneridae</taxon>
        <taxon>Pentapetalae</taxon>
        <taxon>rosids</taxon>
        <taxon>malvids</taxon>
        <taxon>Brassicales</taxon>
        <taxon>Brassicaceae</taxon>
        <taxon>Brassiceae</taxon>
        <taxon>Brassica</taxon>
    </lineage>
</organism>
<evidence type="ECO:0000256" key="1">
    <source>
        <dbReference type="SAM" id="SignalP"/>
    </source>
</evidence>
<dbReference type="Proteomes" id="UP000712281">
    <property type="component" value="Unassembled WGS sequence"/>
</dbReference>
<dbReference type="EMBL" id="QGKW02002005">
    <property type="protein sequence ID" value="KAF2543701.1"/>
    <property type="molecule type" value="Genomic_DNA"/>
</dbReference>
<evidence type="ECO:0008006" key="4">
    <source>
        <dbReference type="Google" id="ProtNLM"/>
    </source>
</evidence>
<proteinExistence type="predicted"/>
<accession>A0A8S9GD00</accession>
<sequence>MAASCSFVAFWTASCCAILSSMVSAKAAAVGAPPVLGESSSDDESGQAMIFVDATLSAPRWAPTV</sequence>
<feature type="signal peptide" evidence="1">
    <location>
        <begin position="1"/>
        <end position="17"/>
    </location>
</feature>
<feature type="chain" id="PRO_5035946916" description="Secreted protein" evidence="1">
    <location>
        <begin position="18"/>
        <end position="65"/>
    </location>
</feature>